<gene>
    <name evidence="2" type="ORF">CLV30_109154</name>
</gene>
<proteinExistence type="predicted"/>
<dbReference type="PANTHER" id="PTHR43539:SF78">
    <property type="entry name" value="FLAVIN-CONTAINING MONOOXYGENASE"/>
    <property type="match status" value="1"/>
</dbReference>
<dbReference type="GO" id="GO:0050660">
    <property type="term" value="F:flavin adenine dinucleotide binding"/>
    <property type="evidence" value="ECO:0007669"/>
    <property type="project" value="TreeGrafter"/>
</dbReference>
<dbReference type="PANTHER" id="PTHR43539">
    <property type="entry name" value="FLAVIN-BINDING MONOOXYGENASE-LIKE PROTEIN (AFU_ORTHOLOGUE AFUA_4G09220)"/>
    <property type="match status" value="1"/>
</dbReference>
<dbReference type="InterPro" id="IPR036188">
    <property type="entry name" value="FAD/NAD-bd_sf"/>
</dbReference>
<keyword evidence="1" id="KW-0560">Oxidoreductase</keyword>
<name>A0A2P8E044_9ACTN</name>
<protein>
    <submittedName>
        <fullName evidence="2">Putative flavoprotein involved in K+ transport</fullName>
    </submittedName>
</protein>
<reference evidence="2 3" key="1">
    <citation type="submission" date="2018-03" db="EMBL/GenBank/DDBJ databases">
        <title>Genomic Encyclopedia of Archaeal and Bacterial Type Strains, Phase II (KMG-II): from individual species to whole genera.</title>
        <authorList>
            <person name="Goeker M."/>
        </authorList>
    </citation>
    <scope>NUCLEOTIDE SEQUENCE [LARGE SCALE GENOMIC DNA]</scope>
    <source>
        <strain evidence="2 3">DSM 45211</strain>
    </source>
</reference>
<evidence type="ECO:0000256" key="1">
    <source>
        <dbReference type="ARBA" id="ARBA00023002"/>
    </source>
</evidence>
<dbReference type="AlphaFoldDB" id="A0A2P8E044"/>
<evidence type="ECO:0000313" key="2">
    <source>
        <dbReference type="EMBL" id="PSL02846.1"/>
    </source>
</evidence>
<keyword evidence="3" id="KW-1185">Reference proteome</keyword>
<accession>A0A2P8E044</accession>
<dbReference type="SUPFAM" id="SSF51905">
    <property type="entry name" value="FAD/NAD(P)-binding domain"/>
    <property type="match status" value="2"/>
</dbReference>
<dbReference type="RefSeq" id="WP_106537887.1">
    <property type="nucleotide sequence ID" value="NZ_PYGE01000009.1"/>
</dbReference>
<dbReference type="Proteomes" id="UP000243528">
    <property type="component" value="Unassembled WGS sequence"/>
</dbReference>
<comment type="caution">
    <text evidence="2">The sequence shown here is derived from an EMBL/GenBank/DDBJ whole genome shotgun (WGS) entry which is preliminary data.</text>
</comment>
<dbReference type="PRINTS" id="PR00411">
    <property type="entry name" value="PNDRDTASEI"/>
</dbReference>
<dbReference type="EMBL" id="PYGE01000009">
    <property type="protein sequence ID" value="PSL02846.1"/>
    <property type="molecule type" value="Genomic_DNA"/>
</dbReference>
<dbReference type="InterPro" id="IPR050982">
    <property type="entry name" value="Auxin_biosynth/cation_transpt"/>
</dbReference>
<sequence>MDDKTPVVIIGGGQSGLAAAAAGRRHGTDVVVLEVGDRPVGTWPAYYDSLTLLSPARYSALPGLEFPGDPDHHPHRDDVVAYLERYASTLGVPIRTGVEVEAVEHADSGFLVRTADGQSLPASGVVSAAGSRPVLPELAGQDTFRGELTHIADYRNVKPYVGRRVVVVGSGESAVQIAHELGDVADVTLTSRRPVRFLARHQRGQDVHHWSVTSGFDRLPPEWLAQVVPGRLVNDAGEYERALGDGRLERRAMFSALDGDAVVWADGTREHVDAVLLATGYAPRVDHLAGLGALDEHGLPLHSGGLSTTTPGLGYLGLEFQRSFASNTLRGVGRDAEYVMDAVAAYAGGAAAAVGLSSRGAARAR</sequence>
<evidence type="ECO:0000313" key="3">
    <source>
        <dbReference type="Proteomes" id="UP000243528"/>
    </source>
</evidence>
<organism evidence="2 3">
    <name type="scientific">Haloactinopolyspora alba</name>
    <dbReference type="NCBI Taxonomy" id="648780"/>
    <lineage>
        <taxon>Bacteria</taxon>
        <taxon>Bacillati</taxon>
        <taxon>Actinomycetota</taxon>
        <taxon>Actinomycetes</taxon>
        <taxon>Jiangellales</taxon>
        <taxon>Jiangellaceae</taxon>
        <taxon>Haloactinopolyspora</taxon>
    </lineage>
</organism>
<dbReference type="GO" id="GO:0004497">
    <property type="term" value="F:monooxygenase activity"/>
    <property type="evidence" value="ECO:0007669"/>
    <property type="project" value="TreeGrafter"/>
</dbReference>
<dbReference type="Gene3D" id="3.50.50.60">
    <property type="entry name" value="FAD/NAD(P)-binding domain"/>
    <property type="match status" value="1"/>
</dbReference>
<dbReference type="Pfam" id="PF13738">
    <property type="entry name" value="Pyr_redox_3"/>
    <property type="match status" value="1"/>
</dbReference>
<dbReference type="PRINTS" id="PR00368">
    <property type="entry name" value="FADPNR"/>
</dbReference>
<dbReference type="OrthoDB" id="9808049at2"/>